<dbReference type="InterPro" id="IPR027417">
    <property type="entry name" value="P-loop_NTPase"/>
</dbReference>
<evidence type="ECO:0000259" key="10">
    <source>
        <dbReference type="PROSITE" id="PS50893"/>
    </source>
</evidence>
<dbReference type="InterPro" id="IPR003593">
    <property type="entry name" value="AAA+_ATPase"/>
</dbReference>
<keyword evidence="4" id="KW-0547">Nucleotide-binding</keyword>
<evidence type="ECO:0000256" key="8">
    <source>
        <dbReference type="ARBA" id="ARBA00023251"/>
    </source>
</evidence>
<comment type="similarity">
    <text evidence="9">Belongs to the ABC transporter superfamily. Drug exporter-1 (DrugE1) (TC 3.A.1.105) family.</text>
</comment>
<dbReference type="EMBL" id="AP027141">
    <property type="protein sequence ID" value="BDV31690.1"/>
    <property type="molecule type" value="Genomic_DNA"/>
</dbReference>
<evidence type="ECO:0000256" key="4">
    <source>
        <dbReference type="ARBA" id="ARBA00022741"/>
    </source>
</evidence>
<name>A0ABM8E1Q1_9MICO</name>
<evidence type="ECO:0000256" key="9">
    <source>
        <dbReference type="ARBA" id="ARBA00049985"/>
    </source>
</evidence>
<dbReference type="RefSeq" id="WP_263797727.1">
    <property type="nucleotide sequence ID" value="NZ_AP027141.1"/>
</dbReference>
<keyword evidence="8" id="KW-0046">Antibiotic resistance</keyword>
<keyword evidence="3" id="KW-1003">Cell membrane</keyword>
<sequence>MHAIETRGLRKAYGGQSVLDGLDLTVAAGEVFALLGPNGAGKTTTIGILTTLVRPDGGTATVGGVDVVADPRGVAQRISLTGQSAAVDEVLTGTENLVMLGRLSGLTPRRARDRADELLDRFDLADAAARRVGTYSGGMRRRLDLALSFVVTPQVLFLDEPTTGLDTRSRRELWDVIRELASEGTTVFLTTQYLEEADRLADRIAVLDGGRLVAGGTPAELKARAGADVVELRDADGMLLHEAHTDGTAADIRRALDAFGDDAGVISIRRPTLDDVFLALTGGATALDSRRSA</sequence>
<dbReference type="PANTHER" id="PTHR42711">
    <property type="entry name" value="ABC TRANSPORTER ATP-BINDING PROTEIN"/>
    <property type="match status" value="1"/>
</dbReference>
<feature type="domain" description="ABC transporter" evidence="10">
    <location>
        <begin position="4"/>
        <end position="234"/>
    </location>
</feature>
<evidence type="ECO:0000313" key="11">
    <source>
        <dbReference type="EMBL" id="BDV31690.1"/>
    </source>
</evidence>
<proteinExistence type="inferred from homology"/>
<evidence type="ECO:0000256" key="3">
    <source>
        <dbReference type="ARBA" id="ARBA00022475"/>
    </source>
</evidence>
<dbReference type="InterPro" id="IPR005894">
    <property type="entry name" value="DrrA"/>
</dbReference>
<evidence type="ECO:0000256" key="1">
    <source>
        <dbReference type="ARBA" id="ARBA00004413"/>
    </source>
</evidence>
<dbReference type="SUPFAM" id="SSF52540">
    <property type="entry name" value="P-loop containing nucleoside triphosphate hydrolases"/>
    <property type="match status" value="1"/>
</dbReference>
<dbReference type="InterPro" id="IPR017871">
    <property type="entry name" value="ABC_transporter-like_CS"/>
</dbReference>
<keyword evidence="5 11" id="KW-0067">ATP-binding</keyword>
<dbReference type="GO" id="GO:0005524">
    <property type="term" value="F:ATP binding"/>
    <property type="evidence" value="ECO:0007669"/>
    <property type="project" value="UniProtKB-KW"/>
</dbReference>
<dbReference type="NCBIfam" id="TIGR01188">
    <property type="entry name" value="drrA"/>
    <property type="match status" value="1"/>
</dbReference>
<evidence type="ECO:0000256" key="5">
    <source>
        <dbReference type="ARBA" id="ARBA00022840"/>
    </source>
</evidence>
<evidence type="ECO:0000256" key="7">
    <source>
        <dbReference type="ARBA" id="ARBA00023136"/>
    </source>
</evidence>
<dbReference type="PANTHER" id="PTHR42711:SF19">
    <property type="entry name" value="DOXORUBICIN RESISTANCE ATP-BINDING PROTEIN DRRA"/>
    <property type="match status" value="1"/>
</dbReference>
<organism evidence="11 12">
    <name type="scientific">Microbacterium terricola</name>
    <dbReference type="NCBI Taxonomy" id="344163"/>
    <lineage>
        <taxon>Bacteria</taxon>
        <taxon>Bacillati</taxon>
        <taxon>Actinomycetota</taxon>
        <taxon>Actinomycetes</taxon>
        <taxon>Micrococcales</taxon>
        <taxon>Microbacteriaceae</taxon>
        <taxon>Microbacterium</taxon>
    </lineage>
</organism>
<dbReference type="Pfam" id="PF00005">
    <property type="entry name" value="ABC_tran"/>
    <property type="match status" value="1"/>
</dbReference>
<evidence type="ECO:0000313" key="12">
    <source>
        <dbReference type="Proteomes" id="UP001317779"/>
    </source>
</evidence>
<dbReference type="Proteomes" id="UP001317779">
    <property type="component" value="Chromosome"/>
</dbReference>
<dbReference type="PROSITE" id="PS50893">
    <property type="entry name" value="ABC_TRANSPORTER_2"/>
    <property type="match status" value="1"/>
</dbReference>
<keyword evidence="2" id="KW-0813">Transport</keyword>
<reference evidence="11 12" key="1">
    <citation type="submission" date="2022-12" db="EMBL/GenBank/DDBJ databases">
        <title>Microbacterium terricola strain KV-448 chromosome, complete genome.</title>
        <authorList>
            <person name="Oshima T."/>
            <person name="Moriya T."/>
            <person name="Bessho Y."/>
        </authorList>
    </citation>
    <scope>NUCLEOTIDE SEQUENCE [LARGE SCALE GENOMIC DNA]</scope>
    <source>
        <strain evidence="11 12">KV-448</strain>
    </source>
</reference>
<evidence type="ECO:0000256" key="2">
    <source>
        <dbReference type="ARBA" id="ARBA00022448"/>
    </source>
</evidence>
<dbReference type="InterPro" id="IPR003439">
    <property type="entry name" value="ABC_transporter-like_ATP-bd"/>
</dbReference>
<dbReference type="SMART" id="SM00382">
    <property type="entry name" value="AAA"/>
    <property type="match status" value="1"/>
</dbReference>
<dbReference type="PROSITE" id="PS00211">
    <property type="entry name" value="ABC_TRANSPORTER_1"/>
    <property type="match status" value="1"/>
</dbReference>
<accession>A0ABM8E1Q1</accession>
<keyword evidence="6" id="KW-1278">Translocase</keyword>
<evidence type="ECO:0000256" key="6">
    <source>
        <dbReference type="ARBA" id="ARBA00022967"/>
    </source>
</evidence>
<keyword evidence="7" id="KW-0472">Membrane</keyword>
<keyword evidence="12" id="KW-1185">Reference proteome</keyword>
<comment type="subcellular location">
    <subcellularLocation>
        <location evidence="1">Cell membrane</location>
        <topology evidence="1">Peripheral membrane protein</topology>
        <orientation evidence="1">Cytoplasmic side</orientation>
    </subcellularLocation>
</comment>
<dbReference type="InterPro" id="IPR050763">
    <property type="entry name" value="ABC_transporter_ATP-binding"/>
</dbReference>
<dbReference type="Gene3D" id="3.40.50.300">
    <property type="entry name" value="P-loop containing nucleotide triphosphate hydrolases"/>
    <property type="match status" value="1"/>
</dbReference>
<protein>
    <submittedName>
        <fullName evidence="11">Daunorubicin resistance protein DrrA family ABC transporter ATP-binding protein</fullName>
    </submittedName>
</protein>
<gene>
    <name evidence="11" type="ORF">Microterr_23500</name>
</gene>